<evidence type="ECO:0000313" key="10">
    <source>
        <dbReference type="EMBL" id="AFL87824.1"/>
    </source>
</evidence>
<dbReference type="InterPro" id="IPR006043">
    <property type="entry name" value="NCS2"/>
</dbReference>
<name>I3ZF06_TERRK</name>
<dbReference type="Pfam" id="PF00860">
    <property type="entry name" value="Xan_ur_permease"/>
    <property type="match status" value="1"/>
</dbReference>
<proteinExistence type="inferred from homology"/>
<feature type="transmembrane region" description="Helical" evidence="9">
    <location>
        <begin position="44"/>
        <end position="65"/>
    </location>
</feature>
<keyword evidence="11" id="KW-1185">Reference proteome</keyword>
<keyword evidence="6 8" id="KW-1133">Transmembrane helix</keyword>
<comment type="subcellular location">
    <subcellularLocation>
        <location evidence="1 8">Cell membrane</location>
        <topology evidence="1 8">Multi-pass membrane protein</topology>
    </subcellularLocation>
</comment>
<evidence type="ECO:0000256" key="6">
    <source>
        <dbReference type="ARBA" id="ARBA00022989"/>
    </source>
</evidence>
<evidence type="ECO:0000313" key="11">
    <source>
        <dbReference type="Proteomes" id="UP000006056"/>
    </source>
</evidence>
<dbReference type="GO" id="GO:0005345">
    <property type="term" value="F:purine nucleobase transmembrane transporter activity"/>
    <property type="evidence" value="ECO:0007669"/>
    <property type="project" value="TreeGrafter"/>
</dbReference>
<accession>I3ZF06</accession>
<reference evidence="10 11" key="1">
    <citation type="submission" date="2012-06" db="EMBL/GenBank/DDBJ databases">
        <title>Complete genome of Terriglobus roseus DSM 18391.</title>
        <authorList>
            <consortium name="US DOE Joint Genome Institute (JGI-PGF)"/>
            <person name="Lucas S."/>
            <person name="Copeland A."/>
            <person name="Lapidus A."/>
            <person name="Glavina del Rio T."/>
            <person name="Dalin E."/>
            <person name="Tice H."/>
            <person name="Bruce D."/>
            <person name="Goodwin L."/>
            <person name="Pitluck S."/>
            <person name="Peters L."/>
            <person name="Mikhailova N."/>
            <person name="Munk A.C.C."/>
            <person name="Kyrpides N."/>
            <person name="Mavromatis K."/>
            <person name="Ivanova N."/>
            <person name="Brettin T."/>
            <person name="Detter J.C."/>
            <person name="Han C."/>
            <person name="Larimer F."/>
            <person name="Land M."/>
            <person name="Hauser L."/>
            <person name="Markowitz V."/>
            <person name="Cheng J.-F."/>
            <person name="Hugenholtz P."/>
            <person name="Woyke T."/>
            <person name="Wu D."/>
            <person name="Brambilla E."/>
            <person name="Klenk H.-P."/>
            <person name="Eisen J.A."/>
        </authorList>
    </citation>
    <scope>NUCLEOTIDE SEQUENCE [LARGE SCALE GENOMIC DNA]</scope>
    <source>
        <strain evidence="11">DSM 18391 / NRRL B-41598 / KBS 63</strain>
    </source>
</reference>
<dbReference type="InterPro" id="IPR026033">
    <property type="entry name" value="Azg-like_bact_archaea"/>
</dbReference>
<keyword evidence="7 8" id="KW-0472">Membrane</keyword>
<dbReference type="PANTHER" id="PTHR43337">
    <property type="entry name" value="XANTHINE/URACIL PERMEASE C887.17-RELATED"/>
    <property type="match status" value="1"/>
</dbReference>
<evidence type="ECO:0000256" key="4">
    <source>
        <dbReference type="ARBA" id="ARBA00022475"/>
    </source>
</evidence>
<protein>
    <submittedName>
        <fullName evidence="10">Permease</fullName>
    </submittedName>
</protein>
<dbReference type="HOGENOM" id="CLU_024508_0_1_0"/>
<dbReference type="STRING" id="926566.Terro_1517"/>
<feature type="transmembrane region" description="Helical" evidence="9">
    <location>
        <begin position="307"/>
        <end position="330"/>
    </location>
</feature>
<feature type="transmembrane region" description="Helical" evidence="9">
    <location>
        <begin position="156"/>
        <end position="180"/>
    </location>
</feature>
<feature type="transmembrane region" description="Helical" evidence="9">
    <location>
        <begin position="192"/>
        <end position="210"/>
    </location>
</feature>
<keyword evidence="3 8" id="KW-0813">Transport</keyword>
<dbReference type="PATRIC" id="fig|926566.3.peg.1500"/>
<keyword evidence="4 8" id="KW-1003">Cell membrane</keyword>
<evidence type="ECO:0000256" key="2">
    <source>
        <dbReference type="ARBA" id="ARBA00005697"/>
    </source>
</evidence>
<evidence type="ECO:0000256" key="1">
    <source>
        <dbReference type="ARBA" id="ARBA00004651"/>
    </source>
</evidence>
<feature type="transmembrane region" description="Helical" evidence="9">
    <location>
        <begin position="217"/>
        <end position="238"/>
    </location>
</feature>
<evidence type="ECO:0000256" key="5">
    <source>
        <dbReference type="ARBA" id="ARBA00022692"/>
    </source>
</evidence>
<evidence type="ECO:0000256" key="9">
    <source>
        <dbReference type="SAM" id="Phobius"/>
    </source>
</evidence>
<sequence length="457" mass="47968">MIAFSYDGVTPVPTGKASLPNSTIARIEHYFDFSGLGATWRTEILAGLTTFLTMAYIIFVNPAILSKTGMPIAAVTAATCLCAAFGSILMGVLARYPLALAPGMGLNAYFTYTVCLKMHIPWQTALGAVFLSGVIFLALTFGGIRQLLVEAIPRELHASVAGGVGLFIAFIGLIETGIVVRDPDTVVALGNLRAPGTMLALFGLLLIAVLQMLKIRASILIGIVGTLLTGYIFGQVHWTPQHFNLHELTATAGKLDIRGALHTGALEIIFVFLFVDLFDNVGTLVAVTKKAGLITDDAKIPRLSKIFFADATATIVGSLTGTSTVCSYIESSAGVAAGGRTGIPAIVTGICFFLSLFLAPLVGPIPSAATAPALIIVGALMLGSIAEVDWADATVAIPAFLTLVMIPLTYSIANGLGIGISSFALLRLFSGKATRHDWLLFVLAALFIARFAFLSRG</sequence>
<dbReference type="PANTHER" id="PTHR43337:SF1">
    <property type="entry name" value="XANTHINE_URACIL PERMEASE C887.17-RELATED"/>
    <property type="match status" value="1"/>
</dbReference>
<evidence type="ECO:0000256" key="8">
    <source>
        <dbReference type="PIRNR" id="PIRNR005353"/>
    </source>
</evidence>
<gene>
    <name evidence="10" type="ordered locus">Terro_1517</name>
</gene>
<organism evidence="10 11">
    <name type="scientific">Terriglobus roseus (strain DSM 18391 / NRRL B-41598 / KBS 63)</name>
    <dbReference type="NCBI Taxonomy" id="926566"/>
    <lineage>
        <taxon>Bacteria</taxon>
        <taxon>Pseudomonadati</taxon>
        <taxon>Acidobacteriota</taxon>
        <taxon>Terriglobia</taxon>
        <taxon>Terriglobales</taxon>
        <taxon>Acidobacteriaceae</taxon>
        <taxon>Terriglobus</taxon>
    </lineage>
</organism>
<feature type="transmembrane region" description="Helical" evidence="9">
    <location>
        <begin position="342"/>
        <end position="362"/>
    </location>
</feature>
<dbReference type="PIRSF" id="PIRSF005353">
    <property type="entry name" value="PbuG"/>
    <property type="match status" value="1"/>
</dbReference>
<dbReference type="InterPro" id="IPR045018">
    <property type="entry name" value="Azg-like"/>
</dbReference>
<evidence type="ECO:0000256" key="7">
    <source>
        <dbReference type="ARBA" id="ARBA00023136"/>
    </source>
</evidence>
<feature type="transmembrane region" description="Helical" evidence="9">
    <location>
        <begin position="72"/>
        <end position="94"/>
    </location>
</feature>
<dbReference type="eggNOG" id="COG2252">
    <property type="taxonomic scope" value="Bacteria"/>
</dbReference>
<feature type="transmembrane region" description="Helical" evidence="9">
    <location>
        <begin position="369"/>
        <end position="388"/>
    </location>
</feature>
<feature type="transmembrane region" description="Helical" evidence="9">
    <location>
        <begin position="400"/>
        <end position="426"/>
    </location>
</feature>
<feature type="transmembrane region" description="Helical" evidence="9">
    <location>
        <begin position="438"/>
        <end position="455"/>
    </location>
</feature>
<dbReference type="Proteomes" id="UP000006056">
    <property type="component" value="Chromosome"/>
</dbReference>
<comment type="similarity">
    <text evidence="2 8">Belongs to the nucleobase:cation symporter-2 (NCS2) (TC 2.A.40) family. Azg-like subfamily.</text>
</comment>
<keyword evidence="5 8" id="KW-0812">Transmembrane</keyword>
<dbReference type="KEGG" id="trs:Terro_1517"/>
<evidence type="ECO:0000256" key="3">
    <source>
        <dbReference type="ARBA" id="ARBA00022448"/>
    </source>
</evidence>
<feature type="transmembrane region" description="Helical" evidence="9">
    <location>
        <begin position="268"/>
        <end position="287"/>
    </location>
</feature>
<dbReference type="AlphaFoldDB" id="I3ZF06"/>
<feature type="transmembrane region" description="Helical" evidence="9">
    <location>
        <begin position="120"/>
        <end position="144"/>
    </location>
</feature>
<dbReference type="EMBL" id="CP003379">
    <property type="protein sequence ID" value="AFL87824.1"/>
    <property type="molecule type" value="Genomic_DNA"/>
</dbReference>
<dbReference type="GO" id="GO:0005886">
    <property type="term" value="C:plasma membrane"/>
    <property type="evidence" value="ECO:0007669"/>
    <property type="project" value="UniProtKB-SubCell"/>
</dbReference>